<dbReference type="AlphaFoldDB" id="A0A7H8QQ28"/>
<protein>
    <submittedName>
        <fullName evidence="1">Uncharacterized protein</fullName>
    </submittedName>
</protein>
<dbReference type="OrthoDB" id="4227422at2759"/>
<dbReference type="KEGG" id="trg:TRUGW13939_03068"/>
<dbReference type="EMBL" id="CP055899">
    <property type="protein sequence ID" value="QKX55969.1"/>
    <property type="molecule type" value="Genomic_DNA"/>
</dbReference>
<name>A0A7H8QQ28_TALRU</name>
<dbReference type="GeneID" id="55990574"/>
<organism evidence="1 2">
    <name type="scientific">Talaromyces rugulosus</name>
    <name type="common">Penicillium rugulosum</name>
    <dbReference type="NCBI Taxonomy" id="121627"/>
    <lineage>
        <taxon>Eukaryota</taxon>
        <taxon>Fungi</taxon>
        <taxon>Dikarya</taxon>
        <taxon>Ascomycota</taxon>
        <taxon>Pezizomycotina</taxon>
        <taxon>Eurotiomycetes</taxon>
        <taxon>Eurotiomycetidae</taxon>
        <taxon>Eurotiales</taxon>
        <taxon>Trichocomaceae</taxon>
        <taxon>Talaromyces</taxon>
        <taxon>Talaromyces sect. Islandici</taxon>
    </lineage>
</organism>
<proteinExistence type="predicted"/>
<dbReference type="Proteomes" id="UP000509510">
    <property type="component" value="Chromosome II"/>
</dbReference>
<evidence type="ECO:0000313" key="1">
    <source>
        <dbReference type="EMBL" id="QKX55969.1"/>
    </source>
</evidence>
<gene>
    <name evidence="1" type="ORF">TRUGW13939_03068</name>
</gene>
<evidence type="ECO:0000313" key="2">
    <source>
        <dbReference type="Proteomes" id="UP000509510"/>
    </source>
</evidence>
<dbReference type="RefSeq" id="XP_035342147.1">
    <property type="nucleotide sequence ID" value="XM_035486254.1"/>
</dbReference>
<keyword evidence="2" id="KW-1185">Reference proteome</keyword>
<sequence>MTHPIIQNLDTLYDAVRSEDDTDRAYRYNDKFLSNHRIRLIPYDFSKPPPNDTKPMMFFTRYSAFSDKYPIDLKAFDSPEDSELFLRYHNFDPKGSFMSPMSRTRYITDYLLEWTIGGQIPRKLPLGSMDLLPSRSISHVCLPHYLLSNKDYRWDIENRHGWNSMIFEYNKVLPHVIILSTHFKNVANGTILHGELELIITAMNARAKQPLVEEEDEDDESNLLFAGEKRFPVLMVSMVAPSHARILHACMNEGELLIRLSNLYNFEKKVPSLFDSFSSWLLSYPQSEPDFLSPQTHLPMR</sequence>
<reference evidence="2" key="1">
    <citation type="submission" date="2020-06" db="EMBL/GenBank/DDBJ databases">
        <title>A chromosome-scale genome assembly of Talaromyces rugulosus W13939.</title>
        <authorList>
            <person name="Wang B."/>
            <person name="Guo L."/>
            <person name="Ye K."/>
            <person name="Wang L."/>
        </authorList>
    </citation>
    <scope>NUCLEOTIDE SEQUENCE [LARGE SCALE GENOMIC DNA]</scope>
    <source>
        <strain evidence="2">W13939</strain>
    </source>
</reference>
<accession>A0A7H8QQ28</accession>